<dbReference type="Proteomes" id="UP000502894">
    <property type="component" value="Chromosome"/>
</dbReference>
<dbReference type="RefSeq" id="WP_173236555.1">
    <property type="nucleotide sequence ID" value="NZ_AP022839.1"/>
</dbReference>
<gene>
    <name evidence="1" type="ORF">TUM19329_11240</name>
</gene>
<reference evidence="1" key="1">
    <citation type="journal article" date="2020" name="Microbiol. Resour. Announc.">
        <title>Complete Genome Sequence of Novel Psychrotolerant Legionella Strain TUM19329, Isolated from Antarctic Lake Sediment.</title>
        <authorList>
            <person name="Shimada S."/>
            <person name="Nakai R."/>
            <person name="Aoki K."/>
            <person name="Shimoeda N."/>
            <person name="Ohno G."/>
            <person name="Miyazaki Y."/>
            <person name="Kudoh S."/>
            <person name="Imura S."/>
            <person name="Watanabe K."/>
            <person name="Ishii Y."/>
            <person name="Tateda K."/>
        </authorList>
    </citation>
    <scope>NUCLEOTIDE SEQUENCE [LARGE SCALE GENOMIC DNA]</scope>
    <source>
        <strain evidence="1">TUM19329</strain>
    </source>
</reference>
<proteinExistence type="predicted"/>
<organism evidence="1 2">
    <name type="scientific">Legionella antarctica</name>
    <dbReference type="NCBI Taxonomy" id="2708020"/>
    <lineage>
        <taxon>Bacteria</taxon>
        <taxon>Pseudomonadati</taxon>
        <taxon>Pseudomonadota</taxon>
        <taxon>Gammaproteobacteria</taxon>
        <taxon>Legionellales</taxon>
        <taxon>Legionellaceae</taxon>
        <taxon>Legionella</taxon>
    </lineage>
</organism>
<accession>A0A6F8T3H9</accession>
<dbReference type="EMBL" id="AP022839">
    <property type="protein sequence ID" value="BCA94763.1"/>
    <property type="molecule type" value="Genomic_DNA"/>
</dbReference>
<dbReference type="AlphaFoldDB" id="A0A6F8T3H9"/>
<dbReference type="KEGG" id="lant:TUM19329_11240"/>
<name>A0A6F8T3H9_9GAMM</name>
<evidence type="ECO:0000313" key="1">
    <source>
        <dbReference type="EMBL" id="BCA94763.1"/>
    </source>
</evidence>
<protein>
    <submittedName>
        <fullName evidence="1">Uncharacterized protein</fullName>
    </submittedName>
</protein>
<keyword evidence="2" id="KW-1185">Reference proteome</keyword>
<sequence length="72" mass="7849">MFGFFAKKVAVNTGTVIASAGIANISYALGASIYEYGSHQFEAMKNKSLLGQSSPSQDREEHIRALFMPLSY</sequence>
<evidence type="ECO:0000313" key="2">
    <source>
        <dbReference type="Proteomes" id="UP000502894"/>
    </source>
</evidence>